<evidence type="ECO:0000256" key="1">
    <source>
        <dbReference type="SAM" id="MobiDB-lite"/>
    </source>
</evidence>
<sequence length="249" mass="27783">MKRRQDLMKLNPENEMWQHNMVKTTLGGNLVCQYSVRSPREGAYITTVVEAIGVDMTHMKYRDIMFDNWKDAVIAANGGDRTLKVIEINSIDHSRTQKCIENARRYAGGVLPNETTRYKTFEVTDANNEAWQALNGKEQNPFIQGIVKLLEEYGTELNGEERDRSPRIDRVVCGIYLPETPKPDLKAKREAPLRPDGRSMRGSTTPTSPASSASDQALRSLAERNIATTWLCSSSGSITKCKGGMVGNG</sequence>
<feature type="region of interest" description="Disordered" evidence="1">
    <location>
        <begin position="182"/>
        <end position="217"/>
    </location>
</feature>
<keyword evidence="3" id="KW-1185">Reference proteome</keyword>
<reference evidence="2" key="1">
    <citation type="submission" date="2023-10" db="EMBL/GenBank/DDBJ databases">
        <authorList>
            <person name="Hackl T."/>
        </authorList>
    </citation>
    <scope>NUCLEOTIDE SEQUENCE</scope>
</reference>
<dbReference type="AlphaFoldDB" id="A0AAI8YR02"/>
<evidence type="ECO:0000313" key="2">
    <source>
        <dbReference type="EMBL" id="CAJ2514223.1"/>
    </source>
</evidence>
<evidence type="ECO:0000313" key="3">
    <source>
        <dbReference type="Proteomes" id="UP001295740"/>
    </source>
</evidence>
<dbReference type="Proteomes" id="UP001295740">
    <property type="component" value="Unassembled WGS sequence"/>
</dbReference>
<feature type="compositionally biased region" description="Basic and acidic residues" evidence="1">
    <location>
        <begin position="182"/>
        <end position="199"/>
    </location>
</feature>
<name>A0AAI8YR02_9PEZI</name>
<feature type="compositionally biased region" description="Low complexity" evidence="1">
    <location>
        <begin position="203"/>
        <end position="214"/>
    </location>
</feature>
<protein>
    <submittedName>
        <fullName evidence="2">Uu.00g023420.m01.CDS01</fullName>
    </submittedName>
</protein>
<gene>
    <name evidence="2" type="ORF">KHLLAP_LOCUS14691</name>
</gene>
<dbReference type="EMBL" id="CAUWAG010000020">
    <property type="protein sequence ID" value="CAJ2514223.1"/>
    <property type="molecule type" value="Genomic_DNA"/>
</dbReference>
<organism evidence="2 3">
    <name type="scientific">Anthostomella pinea</name>
    <dbReference type="NCBI Taxonomy" id="933095"/>
    <lineage>
        <taxon>Eukaryota</taxon>
        <taxon>Fungi</taxon>
        <taxon>Dikarya</taxon>
        <taxon>Ascomycota</taxon>
        <taxon>Pezizomycotina</taxon>
        <taxon>Sordariomycetes</taxon>
        <taxon>Xylariomycetidae</taxon>
        <taxon>Xylariales</taxon>
        <taxon>Xylariaceae</taxon>
        <taxon>Anthostomella</taxon>
    </lineage>
</organism>
<comment type="caution">
    <text evidence="2">The sequence shown here is derived from an EMBL/GenBank/DDBJ whole genome shotgun (WGS) entry which is preliminary data.</text>
</comment>
<proteinExistence type="predicted"/>
<accession>A0AAI8YR02</accession>